<feature type="domain" description="MAM" evidence="4">
    <location>
        <begin position="303"/>
        <end position="476"/>
    </location>
</feature>
<feature type="chain" id="PRO_5026772167" evidence="3">
    <location>
        <begin position="23"/>
        <end position="2041"/>
    </location>
</feature>
<dbReference type="Pfam" id="PF18911">
    <property type="entry name" value="PKD_4"/>
    <property type="match status" value="1"/>
</dbReference>
<accession>A0A6L3ZL29</accession>
<feature type="domain" description="MAM" evidence="4">
    <location>
        <begin position="848"/>
        <end position="1007"/>
    </location>
</feature>
<dbReference type="SUPFAM" id="SSF49899">
    <property type="entry name" value="Concanavalin A-like lectins/glucanases"/>
    <property type="match status" value="3"/>
</dbReference>
<dbReference type="PROSITE" id="PS50853">
    <property type="entry name" value="FN3"/>
    <property type="match status" value="1"/>
</dbReference>
<evidence type="ECO:0000259" key="4">
    <source>
        <dbReference type="PROSITE" id="PS50060"/>
    </source>
</evidence>
<dbReference type="SMART" id="SM00060">
    <property type="entry name" value="FN3"/>
    <property type="match status" value="5"/>
</dbReference>
<dbReference type="InterPro" id="IPR003961">
    <property type="entry name" value="FN3_dom"/>
</dbReference>
<dbReference type="InterPro" id="IPR022409">
    <property type="entry name" value="PKD/Chitinase_dom"/>
</dbReference>
<dbReference type="InterPro" id="IPR000601">
    <property type="entry name" value="PKD_dom"/>
</dbReference>
<dbReference type="GO" id="GO:0004553">
    <property type="term" value="F:hydrolase activity, hydrolyzing O-glycosyl compounds"/>
    <property type="evidence" value="ECO:0007669"/>
    <property type="project" value="UniProtKB-ARBA"/>
</dbReference>
<evidence type="ECO:0000256" key="2">
    <source>
        <dbReference type="SAM" id="MobiDB-lite"/>
    </source>
</evidence>
<dbReference type="InterPro" id="IPR035986">
    <property type="entry name" value="PKD_dom_sf"/>
</dbReference>
<dbReference type="InterPro" id="IPR000998">
    <property type="entry name" value="MAM_dom"/>
</dbReference>
<evidence type="ECO:0000259" key="6">
    <source>
        <dbReference type="PROSITE" id="PS50853"/>
    </source>
</evidence>
<feature type="region of interest" description="Disordered" evidence="2">
    <location>
        <begin position="859"/>
        <end position="879"/>
    </location>
</feature>
<dbReference type="GO" id="GO:0016020">
    <property type="term" value="C:membrane"/>
    <property type="evidence" value="ECO:0007669"/>
    <property type="project" value="InterPro"/>
</dbReference>
<protein>
    <submittedName>
        <fullName evidence="7">T9SS type A sorting domain-containing protein</fullName>
    </submittedName>
</protein>
<dbReference type="SMART" id="SM00137">
    <property type="entry name" value="MAM"/>
    <property type="match status" value="1"/>
</dbReference>
<dbReference type="InterPro" id="IPR051560">
    <property type="entry name" value="MAM_domain-containing"/>
</dbReference>
<dbReference type="PANTHER" id="PTHR23282:SF101">
    <property type="entry name" value="MAM DOMAIN-CONTAINING PROTEIN"/>
    <property type="match status" value="1"/>
</dbReference>
<dbReference type="InterPro" id="IPR013320">
    <property type="entry name" value="ConA-like_dom_sf"/>
</dbReference>
<feature type="signal peptide" evidence="3">
    <location>
        <begin position="1"/>
        <end position="22"/>
    </location>
</feature>
<dbReference type="InterPro" id="IPR012334">
    <property type="entry name" value="Pectin_lyas_fold"/>
</dbReference>
<dbReference type="InterPro" id="IPR044023">
    <property type="entry name" value="Ig_7"/>
</dbReference>
<dbReference type="SMART" id="SM00710">
    <property type="entry name" value="PbH1"/>
    <property type="match status" value="6"/>
</dbReference>
<keyword evidence="8" id="KW-1185">Reference proteome</keyword>
<dbReference type="CDD" id="cd00146">
    <property type="entry name" value="PKD"/>
    <property type="match status" value="1"/>
</dbReference>
<evidence type="ECO:0000313" key="8">
    <source>
        <dbReference type="Proteomes" id="UP000484164"/>
    </source>
</evidence>
<dbReference type="InterPro" id="IPR013783">
    <property type="entry name" value="Ig-like_fold"/>
</dbReference>
<feature type="domain" description="Fibronectin type-III" evidence="6">
    <location>
        <begin position="205"/>
        <end position="296"/>
    </location>
</feature>
<dbReference type="PROSITE" id="PS50093">
    <property type="entry name" value="PKD"/>
    <property type="match status" value="1"/>
</dbReference>
<dbReference type="SMART" id="SM00089">
    <property type="entry name" value="PKD"/>
    <property type="match status" value="1"/>
</dbReference>
<dbReference type="CDD" id="cd06263">
    <property type="entry name" value="MAM"/>
    <property type="match status" value="1"/>
</dbReference>
<sequence>MRKILLWCSAVFALTLSHTSNAQCSVSTFPYLEDFDGASWGVSTTFDPCWTRVSGTPAWTVDNNTTPSSSTGPSADHTGGNYLFLEASSGTAGNYGYVETPYFDLSGLSNPVISFYYHRYGQTMGDMIIQASLDSGATWCTVYRLTGQTQTASTDPWLLDSANLTAVKSTYTKLRFGGEKGSSFYGDMSIDSVAVYNSTSAVCNMPICLANSNVGSSTADITWTSTNSAFDIEYGPAGFTPGMGLGTTTTATSTSITLTGLSPATSYDVYVRSDCSSSSLGTSDWAGPTSFVTSCVTVTSYPYDESFDSTNVWSPTTTYDPCWNITAPSSYRWQVNSGSTGSSSTGPSSDASGSGQYLYTEASSSGGDAIMEMPPFDLTSLTSPELSFKYHMYGQTMSDLYIETSVDTGTSWYTVDSLIGQQHSASSDPWLERIIDVTYAKTAYTLVRIRAVRSTNFYGDASIDDVSMHEAPPCPNPQFFQYFNLMPTTVDVTFVGAGSVYNVEWGLSGFTPGTGTFVSSTNDTISLSNLPAGTCLDFYIQSDCSASGNGTSVWSGPFSFCTPCNAASLPYIQDFNTWPLVCENPSAGTASWQVYGADWARANYWSNNNADFIMEMQRVDVTADARLSFVWSHYRTSPTSYPDDDLAVLARPVDSTNWDTLWYARAGDGNFDSQDGALTTTPGTGIQEIVLLPSHYTGQVVEFVINGHSSWGPDAFVNDFVVEEVPDCLEPLGFNLVWVTDSSAAITWTADTSATTSNVEWGIAGFTPGTSTIYTGTGDSVYLTGLPPATLLDVYVSVDCASNSTSVVSGPFQFRTNCPAYFSAPYSENFSLSTYGTADASLAFENCWTTNTNSSYRWESEDASGANENSSSTGPFYDNTTPTTSGGGYMFTEASFTGSPAELYSPLIELSSLTTPTLEFAYHMYGQTMGTLHVDVWNGSMWVDDVWMLSGEQQTAGSDPFLLAEVPLAAFIGDTIQLRFRGERGSNFYSDMSIDDVSISNGPACSVVSGGFAENITSSAGDLNWSAFSTSDYNIEWGPCGFTPGTGIGTVVTNVAPGYTLSGLNPNTCYEFYVSNNCDASSTQYGPFSFTTACLAQLNGVYTVGGTPGPNNFADLDTAMAALVCGISGPVTYQIVGTQALNGTLTIGEIDGVSNTNTFTIDGLSTGTLTSFGLTPMISIEDAKHVTITGLNIVDSASSAAGIRVFGNSDSITISNNNLLVAPGSTSSASTVIGVTNSLTSMSSTGGDADYITIVDNTVVGSYYGINVMGNSTTVHTTNAVIERNHLSGQYYYGLRVYYYEDVEINDNYIAPSTNTSGGYGGYFYYLHDYNVVGNYIAGRTYGIYAAGLNRYDATANGYWANNMIISDGSTTQSALYITTSCQNLDFYHNSIRSNGYGIRDFSTSNYDFRNNIVVAGNLAIDFSTAPTANDTMDYNLFYNTSGGNLAEYPAACADLAALQAAQSGYNTNSVSADPIFVTNDDLHLTGSAANDVGDNSVGVAEDYDGDVRPASGSTVVDMGADEYTPLLWDAEMMAIYEPGSGGCGDSNVVVSVIVRNLGLNDITSLDVFADVTGTTTANLNTTYTTTIPSAGMDTIVVGTFNIYNGGSVSVDAYLSLTNDGDLTNDTAASVSASYISYEPQAVASNDTVCEGDMANLYAVPQPGVIYGWYENTTDTVPVSTGDTLSVTADPNQTTYYLGYVTSGVDSVETTFAGGNSCGGGNMFDLTPSKPLLVEGFVVNTTSSVGTSMTVNVYYVTGGYAGNETNAGAWTLHEAVATVSAGTGNGTRVEFQNPLVLSAGTTYGMFVNFAASYTNGTQTISNSDFTMDLGLGLCGAFSGTNPGRIFNGRMLYRAGNSCSPTKIPVSFTINPAPTAAITHNWVGGNGTGLVRFDATGSTDATDYTWDFGDGNTATGDTVHNIYANGTYYVTLIASNACGSDTIMDTVMIEGIGLNELSGVQSVSLFPNPASANVSLSIEMAEGQDMTLEVVNLQGQVLYTQSLGRVEGEYIWSSDLSALPRGAYFVRLTGETGVKTLPLTLQ</sequence>
<reference evidence="7 8" key="1">
    <citation type="submission" date="2019-10" db="EMBL/GenBank/DDBJ databases">
        <title>Genome sequence of Phaeocystidibacter marisrubri JCM30614 (type strain).</title>
        <authorList>
            <person name="Bowman J.P."/>
        </authorList>
    </citation>
    <scope>NUCLEOTIDE SEQUENCE [LARGE SCALE GENOMIC DNA]</scope>
    <source>
        <strain evidence="7 8">JCM 30614</strain>
    </source>
</reference>
<dbReference type="InterPro" id="IPR036116">
    <property type="entry name" value="FN3_sf"/>
</dbReference>
<dbReference type="OrthoDB" id="9805017at2"/>
<dbReference type="Gene3D" id="2.60.120.200">
    <property type="match status" value="3"/>
</dbReference>
<organism evidence="7 8">
    <name type="scientific">Phaeocystidibacter marisrubri</name>
    <dbReference type="NCBI Taxonomy" id="1577780"/>
    <lineage>
        <taxon>Bacteria</taxon>
        <taxon>Pseudomonadati</taxon>
        <taxon>Bacteroidota</taxon>
        <taxon>Flavobacteriia</taxon>
        <taxon>Flavobacteriales</taxon>
        <taxon>Phaeocystidibacteraceae</taxon>
        <taxon>Phaeocystidibacter</taxon>
    </lineage>
</organism>
<dbReference type="SUPFAM" id="SSF49265">
    <property type="entry name" value="Fibronectin type III"/>
    <property type="match status" value="2"/>
</dbReference>
<dbReference type="Gene3D" id="2.160.20.10">
    <property type="entry name" value="Single-stranded right-handed beta-helix, Pectin lyase-like"/>
    <property type="match status" value="1"/>
</dbReference>
<comment type="caution">
    <text evidence="7">The sequence shown here is derived from an EMBL/GenBank/DDBJ whole genome shotgun (WGS) entry which is preliminary data.</text>
</comment>
<dbReference type="InterPro" id="IPR011050">
    <property type="entry name" value="Pectin_lyase_fold/virulence"/>
</dbReference>
<name>A0A6L3ZL29_9FLAO</name>
<proteinExistence type="predicted"/>
<dbReference type="SUPFAM" id="SSF49299">
    <property type="entry name" value="PKD domain"/>
    <property type="match status" value="1"/>
</dbReference>
<dbReference type="Pfam" id="PF18962">
    <property type="entry name" value="Por_Secre_tail"/>
    <property type="match status" value="1"/>
</dbReference>
<dbReference type="PANTHER" id="PTHR23282">
    <property type="entry name" value="APICAL ENDOSOMAL GLYCOPROTEIN PRECURSOR"/>
    <property type="match status" value="1"/>
</dbReference>
<dbReference type="Pfam" id="PF19081">
    <property type="entry name" value="Ig_7"/>
    <property type="match status" value="1"/>
</dbReference>
<gene>
    <name evidence="7" type="ORF">F8C82_07225</name>
</gene>
<dbReference type="GO" id="GO:0005975">
    <property type="term" value="P:carbohydrate metabolic process"/>
    <property type="evidence" value="ECO:0007669"/>
    <property type="project" value="UniProtKB-ARBA"/>
</dbReference>
<dbReference type="SUPFAM" id="SSF51126">
    <property type="entry name" value="Pectin lyase-like"/>
    <property type="match status" value="1"/>
</dbReference>
<dbReference type="Gene3D" id="2.60.40.10">
    <property type="entry name" value="Immunoglobulins"/>
    <property type="match status" value="3"/>
</dbReference>
<dbReference type="PROSITE" id="PS50060">
    <property type="entry name" value="MAM_2"/>
    <property type="match status" value="3"/>
</dbReference>
<evidence type="ECO:0000259" key="5">
    <source>
        <dbReference type="PROSITE" id="PS50093"/>
    </source>
</evidence>
<keyword evidence="1 3" id="KW-0732">Signal</keyword>
<dbReference type="RefSeq" id="WP_151692873.1">
    <property type="nucleotide sequence ID" value="NZ_BMGX01000002.1"/>
</dbReference>
<feature type="domain" description="PKD" evidence="5">
    <location>
        <begin position="1873"/>
        <end position="1949"/>
    </location>
</feature>
<evidence type="ECO:0000256" key="3">
    <source>
        <dbReference type="SAM" id="SignalP"/>
    </source>
</evidence>
<dbReference type="InterPro" id="IPR006626">
    <property type="entry name" value="PbH1"/>
</dbReference>
<dbReference type="Pfam" id="PF00629">
    <property type="entry name" value="MAM"/>
    <property type="match status" value="3"/>
</dbReference>
<dbReference type="NCBIfam" id="TIGR04183">
    <property type="entry name" value="Por_Secre_tail"/>
    <property type="match status" value="1"/>
</dbReference>
<dbReference type="InterPro" id="IPR026444">
    <property type="entry name" value="Secre_tail"/>
</dbReference>
<evidence type="ECO:0000256" key="1">
    <source>
        <dbReference type="ARBA" id="ARBA00022729"/>
    </source>
</evidence>
<dbReference type="EMBL" id="WBVQ01000001">
    <property type="protein sequence ID" value="KAB2818185.1"/>
    <property type="molecule type" value="Genomic_DNA"/>
</dbReference>
<dbReference type="Proteomes" id="UP000484164">
    <property type="component" value="Unassembled WGS sequence"/>
</dbReference>
<feature type="compositionally biased region" description="Low complexity" evidence="2">
    <location>
        <begin position="337"/>
        <end position="355"/>
    </location>
</feature>
<feature type="region of interest" description="Disordered" evidence="2">
    <location>
        <begin position="336"/>
        <end position="357"/>
    </location>
</feature>
<feature type="compositionally biased region" description="Polar residues" evidence="2">
    <location>
        <begin position="866"/>
        <end position="879"/>
    </location>
</feature>
<feature type="domain" description="MAM" evidence="4">
    <location>
        <begin position="22"/>
        <end position="205"/>
    </location>
</feature>
<evidence type="ECO:0000313" key="7">
    <source>
        <dbReference type="EMBL" id="KAB2818185.1"/>
    </source>
</evidence>